<keyword evidence="8" id="KW-0346">Stress response</keyword>
<keyword evidence="5" id="KW-0597">Phosphoprotein</keyword>
<dbReference type="Gene3D" id="2.60.34.10">
    <property type="entry name" value="Substrate Binding Domain Of DNAk, Chain A, domain 1"/>
    <property type="match status" value="1"/>
</dbReference>
<evidence type="ECO:0000256" key="12">
    <source>
        <dbReference type="ARBA" id="ARBA00033103"/>
    </source>
</evidence>
<evidence type="ECO:0000256" key="1">
    <source>
        <dbReference type="ARBA" id="ARBA00002290"/>
    </source>
</evidence>
<comment type="function">
    <text evidence="1">Acts as a chaperone.</text>
</comment>
<name>A0A163LUV5_9BACL</name>
<evidence type="ECO:0000313" key="15">
    <source>
        <dbReference type="Proteomes" id="UP000076796"/>
    </source>
</evidence>
<dbReference type="OrthoDB" id="9766019at2"/>
<gene>
    <name evidence="14" type="ORF">AWU65_22405</name>
</gene>
<comment type="similarity">
    <text evidence="2 13">Belongs to the heat shock protein 70 family.</text>
</comment>
<sequence length="567" mass="63017">MTIIGIDLGTTNSVVAVYSPEGAKILPNALGQHLTPSVISVDEDGQILVGEAAQQRMITHPQLTASVFKRYMGTNKTFLLGEHQFSPEDLSSFVLRALKEDAEAYLGTPVTEAVISVPAYFNDAQRKATKRAGQLAGLKVERLINEPTAAAVAYGLHLEEPSTRFLVFDLGGGTFDVSILERFEDLMEVQAVAGDNFLGGEDFTELLMQEFMIRQKEGMLDLEDPKLANLIRKQAEKAKHSLSRGKAADMEIVSNEELLRCTITAERFELLAKPLLARLRQPMERAIRDAAIRPSDLDAIILVGGATRMPIITGFAARLFGRLPSAHIDPDETVALGAAIQAGMKARDAALHDIVLTDVCPYTLGIGVSVENASGYFESGHFSPIIDRNTVVPVSRTESYSTIRESQKDMSIVVYQGESRLTQNNIRLGEFSVKLPASPKGEEVVEVRFTYDINGILEVEATVVSTGEQSRIVIEENPGQFSKEQIEQRFKELSDIKIHPRDRMENRLLLARGERLYEESLGSSREQIASVLRQFEDILRRQNDREIRKAAEHCKVWLDELERMTDF</sequence>
<dbReference type="InterPro" id="IPR029047">
    <property type="entry name" value="HSP70_peptide-bd_sf"/>
</dbReference>
<evidence type="ECO:0000256" key="11">
    <source>
        <dbReference type="ARBA" id="ARBA00030945"/>
    </source>
</evidence>
<accession>A0A163LUV5</accession>
<evidence type="ECO:0000256" key="3">
    <source>
        <dbReference type="ARBA" id="ARBA00014415"/>
    </source>
</evidence>
<reference evidence="14" key="1">
    <citation type="journal article" date="2016" name="Genome Announc.">
        <title>Draft genomes of two strains of Paenibacillus glucanolyticus with capability to degrade lignocellulose.</title>
        <authorList>
            <person name="Mathews S.L."/>
            <person name="Pawlak J."/>
            <person name="Grunden A.M."/>
        </authorList>
    </citation>
    <scope>NUCLEOTIDE SEQUENCE [LARGE SCALE GENOMIC DNA]</scope>
    <source>
        <strain evidence="14">SLM1</strain>
    </source>
</reference>
<dbReference type="PANTHER" id="PTHR19375">
    <property type="entry name" value="HEAT SHOCK PROTEIN 70KDA"/>
    <property type="match status" value="1"/>
</dbReference>
<organism evidence="14 15">
    <name type="scientific">Paenibacillus glucanolyticus</name>
    <dbReference type="NCBI Taxonomy" id="59843"/>
    <lineage>
        <taxon>Bacteria</taxon>
        <taxon>Bacillati</taxon>
        <taxon>Bacillota</taxon>
        <taxon>Bacilli</taxon>
        <taxon>Bacillales</taxon>
        <taxon>Paenibacillaceae</taxon>
        <taxon>Paenibacillus</taxon>
    </lineage>
</organism>
<evidence type="ECO:0000256" key="9">
    <source>
        <dbReference type="ARBA" id="ARBA00023186"/>
    </source>
</evidence>
<evidence type="ECO:0000256" key="2">
    <source>
        <dbReference type="ARBA" id="ARBA00007381"/>
    </source>
</evidence>
<dbReference type="AlphaFoldDB" id="A0A163LUV5"/>
<dbReference type="PROSITE" id="PS00329">
    <property type="entry name" value="HSP70_2"/>
    <property type="match status" value="1"/>
</dbReference>
<dbReference type="CDD" id="cd10235">
    <property type="entry name" value="ASKHA_NBD_HSP70_HscC"/>
    <property type="match status" value="1"/>
</dbReference>
<dbReference type="Proteomes" id="UP000076796">
    <property type="component" value="Unassembled WGS sequence"/>
</dbReference>
<keyword evidence="7 13" id="KW-0067">ATP-binding</keyword>
<dbReference type="GeneID" id="97555967"/>
<dbReference type="GO" id="GO:0140662">
    <property type="term" value="F:ATP-dependent protein folding chaperone"/>
    <property type="evidence" value="ECO:0007669"/>
    <property type="project" value="InterPro"/>
</dbReference>
<comment type="caution">
    <text evidence="14">The sequence shown here is derived from an EMBL/GenBank/DDBJ whole genome shotgun (WGS) entry which is preliminary data.</text>
</comment>
<dbReference type="InterPro" id="IPR043129">
    <property type="entry name" value="ATPase_NBD"/>
</dbReference>
<dbReference type="Pfam" id="PF00012">
    <property type="entry name" value="HSP70"/>
    <property type="match status" value="1"/>
</dbReference>
<evidence type="ECO:0000256" key="10">
    <source>
        <dbReference type="ARBA" id="ARBA00030019"/>
    </source>
</evidence>
<evidence type="ECO:0000313" key="14">
    <source>
        <dbReference type="EMBL" id="KZS48489.1"/>
    </source>
</evidence>
<dbReference type="Gene3D" id="3.90.640.10">
    <property type="entry name" value="Actin, Chain A, domain 4"/>
    <property type="match status" value="1"/>
</dbReference>
<dbReference type="InterPro" id="IPR042030">
    <property type="entry name" value="HscC_NBD"/>
</dbReference>
<evidence type="ECO:0000256" key="5">
    <source>
        <dbReference type="ARBA" id="ARBA00022553"/>
    </source>
</evidence>
<evidence type="ECO:0000256" key="4">
    <source>
        <dbReference type="ARBA" id="ARBA00017249"/>
    </source>
</evidence>
<dbReference type="GO" id="GO:0005524">
    <property type="term" value="F:ATP binding"/>
    <property type="evidence" value="ECO:0007669"/>
    <property type="project" value="UniProtKB-KW"/>
</dbReference>
<protein>
    <recommendedName>
        <fullName evidence="3">Chaperone protein DnaK</fullName>
    </recommendedName>
    <alternativeName>
        <fullName evidence="4">Chaperone protein dnaK</fullName>
    </alternativeName>
    <alternativeName>
        <fullName evidence="12">HSP70</fullName>
    </alternativeName>
    <alternativeName>
        <fullName evidence="11">Heat shock 70 kDa protein</fullName>
    </alternativeName>
    <alternativeName>
        <fullName evidence="10">Heat shock protein 70</fullName>
    </alternativeName>
</protein>
<dbReference type="RefSeq" id="WP_006209965.1">
    <property type="nucleotide sequence ID" value="NZ_CP147845.1"/>
</dbReference>
<dbReference type="Gene3D" id="3.30.420.40">
    <property type="match status" value="2"/>
</dbReference>
<dbReference type="SUPFAM" id="SSF100920">
    <property type="entry name" value="Heat shock protein 70kD (HSP70), peptide-binding domain"/>
    <property type="match status" value="1"/>
</dbReference>
<keyword evidence="15" id="KW-1185">Reference proteome</keyword>
<proteinExistence type="inferred from homology"/>
<keyword evidence="9" id="KW-0143">Chaperone</keyword>
<dbReference type="InterPro" id="IPR018181">
    <property type="entry name" value="Heat_shock_70_CS"/>
</dbReference>
<evidence type="ECO:0000256" key="13">
    <source>
        <dbReference type="RuleBase" id="RU003322"/>
    </source>
</evidence>
<dbReference type="PROSITE" id="PS00297">
    <property type="entry name" value="HSP70_1"/>
    <property type="match status" value="1"/>
</dbReference>
<evidence type="ECO:0000256" key="7">
    <source>
        <dbReference type="ARBA" id="ARBA00022840"/>
    </source>
</evidence>
<dbReference type="STRING" id="59843.A3958_21670"/>
<dbReference type="InterPro" id="IPR013126">
    <property type="entry name" value="Hsp_70_fam"/>
</dbReference>
<dbReference type="PRINTS" id="PR00301">
    <property type="entry name" value="HEATSHOCK70"/>
</dbReference>
<dbReference type="EMBL" id="LWMH01000001">
    <property type="protein sequence ID" value="KZS48489.1"/>
    <property type="molecule type" value="Genomic_DNA"/>
</dbReference>
<evidence type="ECO:0000256" key="6">
    <source>
        <dbReference type="ARBA" id="ARBA00022741"/>
    </source>
</evidence>
<dbReference type="FunFam" id="3.30.420.40:FF:000144">
    <property type="entry name" value="Molecular chaperone HscC"/>
    <property type="match status" value="1"/>
</dbReference>
<dbReference type="SUPFAM" id="SSF53067">
    <property type="entry name" value="Actin-like ATPase domain"/>
    <property type="match status" value="2"/>
</dbReference>
<keyword evidence="6 13" id="KW-0547">Nucleotide-binding</keyword>
<evidence type="ECO:0000256" key="8">
    <source>
        <dbReference type="ARBA" id="ARBA00023016"/>
    </source>
</evidence>